<sequence length="326" mass="37099">MKKISILIPCFNEVENVGPISTAVEDVLKKDLSSYDYEIVFIDNASTDGTRDKIEELCRNNSKIKAIFNVTNFGQFNSPFHGICSLDGDCVIPVCADFQDPVELIPVFVHEWEKGHRIVSGVKSKSRENGIIYFLRTIYYKLIKGMSQVHMIEHFTGFGLYDKTFVALLRKLDDPVPFIRGIVAEYGAGFNLKLVEYEQPRRRAGKTHNNFYTLYDAAMLSITSYTKVGLRVATIFGFICSILSLLVAFIYLVLKLTNWYGFDAGQAPLIVGLFFFMSIELFFIGLMGEYILNINTRVIHRPIVVEERRIGFDTDADIEKEADSKR</sequence>
<keyword evidence="5 7" id="KW-1133">Transmembrane helix</keyword>
<dbReference type="InterPro" id="IPR001173">
    <property type="entry name" value="Glyco_trans_2-like"/>
</dbReference>
<evidence type="ECO:0000256" key="7">
    <source>
        <dbReference type="SAM" id="Phobius"/>
    </source>
</evidence>
<dbReference type="PANTHER" id="PTHR48090">
    <property type="entry name" value="UNDECAPRENYL-PHOSPHATE 4-DEOXY-4-FORMAMIDO-L-ARABINOSE TRANSFERASE-RELATED"/>
    <property type="match status" value="1"/>
</dbReference>
<dbReference type="InterPro" id="IPR050256">
    <property type="entry name" value="Glycosyltransferase_2"/>
</dbReference>
<dbReference type="Gene3D" id="3.90.550.10">
    <property type="entry name" value="Spore Coat Polysaccharide Biosynthesis Protein SpsA, Chain A"/>
    <property type="match status" value="1"/>
</dbReference>
<dbReference type="SUPFAM" id="SSF53448">
    <property type="entry name" value="Nucleotide-diphospho-sugar transferases"/>
    <property type="match status" value="1"/>
</dbReference>
<proteinExistence type="predicted"/>
<organism evidence="9 10">
    <name type="scientific">Butyrivibrio fibrisolvens</name>
    <dbReference type="NCBI Taxonomy" id="831"/>
    <lineage>
        <taxon>Bacteria</taxon>
        <taxon>Bacillati</taxon>
        <taxon>Bacillota</taxon>
        <taxon>Clostridia</taxon>
        <taxon>Lachnospirales</taxon>
        <taxon>Lachnospiraceae</taxon>
        <taxon>Butyrivibrio</taxon>
    </lineage>
</organism>
<dbReference type="RefSeq" id="WP_074756516.1">
    <property type="nucleotide sequence ID" value="NZ_FOGJ01000014.1"/>
</dbReference>
<keyword evidence="6 7" id="KW-0472">Membrane</keyword>
<dbReference type="AlphaFoldDB" id="A0A1H9TBH2"/>
<comment type="subcellular location">
    <subcellularLocation>
        <location evidence="1">Membrane</location>
        <topology evidence="1">Multi-pass membrane protein</topology>
    </subcellularLocation>
</comment>
<dbReference type="GO" id="GO:0005886">
    <property type="term" value="C:plasma membrane"/>
    <property type="evidence" value="ECO:0007669"/>
    <property type="project" value="TreeGrafter"/>
</dbReference>
<dbReference type="CDD" id="cd04187">
    <property type="entry name" value="DPM1_like_bac"/>
    <property type="match status" value="1"/>
</dbReference>
<evidence type="ECO:0000256" key="6">
    <source>
        <dbReference type="ARBA" id="ARBA00023136"/>
    </source>
</evidence>
<reference evidence="9 10" key="1">
    <citation type="submission" date="2016-10" db="EMBL/GenBank/DDBJ databases">
        <authorList>
            <person name="de Groot N.N."/>
        </authorList>
    </citation>
    <scope>NUCLEOTIDE SEQUENCE [LARGE SCALE GENOMIC DNA]</scope>
    <source>
        <strain evidence="9 10">AR40</strain>
    </source>
</reference>
<name>A0A1H9TBH2_BUTFI</name>
<evidence type="ECO:0000259" key="8">
    <source>
        <dbReference type="Pfam" id="PF00535"/>
    </source>
</evidence>
<dbReference type="PANTHER" id="PTHR48090:SF1">
    <property type="entry name" value="PROPHAGE BACTOPRENOL GLUCOSYL TRANSFERASE HOMOLOG"/>
    <property type="match status" value="1"/>
</dbReference>
<dbReference type="GO" id="GO:0016757">
    <property type="term" value="F:glycosyltransferase activity"/>
    <property type="evidence" value="ECO:0007669"/>
    <property type="project" value="UniProtKB-KW"/>
</dbReference>
<evidence type="ECO:0000256" key="3">
    <source>
        <dbReference type="ARBA" id="ARBA00022679"/>
    </source>
</evidence>
<dbReference type="InterPro" id="IPR029044">
    <property type="entry name" value="Nucleotide-diphossugar_trans"/>
</dbReference>
<dbReference type="Proteomes" id="UP000182584">
    <property type="component" value="Unassembled WGS sequence"/>
</dbReference>
<evidence type="ECO:0000256" key="1">
    <source>
        <dbReference type="ARBA" id="ARBA00004141"/>
    </source>
</evidence>
<keyword evidence="3 9" id="KW-0808">Transferase</keyword>
<evidence type="ECO:0000256" key="4">
    <source>
        <dbReference type="ARBA" id="ARBA00022692"/>
    </source>
</evidence>
<evidence type="ECO:0000256" key="5">
    <source>
        <dbReference type="ARBA" id="ARBA00022989"/>
    </source>
</evidence>
<dbReference type="Pfam" id="PF00535">
    <property type="entry name" value="Glycos_transf_2"/>
    <property type="match status" value="1"/>
</dbReference>
<dbReference type="EMBL" id="FOGJ01000014">
    <property type="protein sequence ID" value="SER94294.1"/>
    <property type="molecule type" value="Genomic_DNA"/>
</dbReference>
<evidence type="ECO:0000313" key="9">
    <source>
        <dbReference type="EMBL" id="SER94294.1"/>
    </source>
</evidence>
<protein>
    <submittedName>
        <fullName evidence="9">Glycosyltransferase involved in cell wall bisynthesis</fullName>
    </submittedName>
</protein>
<dbReference type="OrthoDB" id="9807778at2"/>
<feature type="domain" description="Glycosyltransferase 2-like" evidence="8">
    <location>
        <begin position="5"/>
        <end position="139"/>
    </location>
</feature>
<dbReference type="eggNOG" id="COG0463">
    <property type="taxonomic scope" value="Bacteria"/>
</dbReference>
<gene>
    <name evidence="9" type="ORF">SAMN04487884_11452</name>
</gene>
<evidence type="ECO:0000313" key="10">
    <source>
        <dbReference type="Proteomes" id="UP000182584"/>
    </source>
</evidence>
<keyword evidence="4 7" id="KW-0812">Transmembrane</keyword>
<feature type="transmembrane region" description="Helical" evidence="7">
    <location>
        <begin position="228"/>
        <end position="254"/>
    </location>
</feature>
<evidence type="ECO:0000256" key="2">
    <source>
        <dbReference type="ARBA" id="ARBA00022676"/>
    </source>
</evidence>
<accession>A0A1H9TBH2</accession>
<keyword evidence="2" id="KW-0328">Glycosyltransferase</keyword>
<feature type="transmembrane region" description="Helical" evidence="7">
    <location>
        <begin position="266"/>
        <end position="292"/>
    </location>
</feature>